<dbReference type="Proteomes" id="UP001603857">
    <property type="component" value="Unassembled WGS sequence"/>
</dbReference>
<evidence type="ECO:0000313" key="3">
    <source>
        <dbReference type="Proteomes" id="UP001603857"/>
    </source>
</evidence>
<feature type="transmembrane region" description="Helical" evidence="1">
    <location>
        <begin position="29"/>
        <end position="53"/>
    </location>
</feature>
<sequence>MKITKKGTLSSISRAGHSPPPVLLPDCSVARAVLLLLLYHFFDCGLVAVLLSWCSSCHFPFLRHIRKPNPSPPNPNTIICQLEIGHLPPFFPASQGPFISLSNFGSKHRWEDICAFRAFPYKFQTSL</sequence>
<dbReference type="AlphaFoldDB" id="A0ABD1MXR0"/>
<name>A0ABD1MXR0_9FABA</name>
<keyword evidence="3" id="KW-1185">Reference proteome</keyword>
<dbReference type="EMBL" id="JBGMDY010000003">
    <property type="protein sequence ID" value="KAL2340611.1"/>
    <property type="molecule type" value="Genomic_DNA"/>
</dbReference>
<keyword evidence="1" id="KW-0472">Membrane</keyword>
<comment type="caution">
    <text evidence="2">The sequence shown here is derived from an EMBL/GenBank/DDBJ whole genome shotgun (WGS) entry which is preliminary data.</text>
</comment>
<evidence type="ECO:0000256" key="1">
    <source>
        <dbReference type="SAM" id="Phobius"/>
    </source>
</evidence>
<accession>A0ABD1MXR0</accession>
<protein>
    <submittedName>
        <fullName evidence="2">Uncharacterized protein</fullName>
    </submittedName>
</protein>
<evidence type="ECO:0000313" key="2">
    <source>
        <dbReference type="EMBL" id="KAL2340611.1"/>
    </source>
</evidence>
<keyword evidence="1" id="KW-0812">Transmembrane</keyword>
<organism evidence="2 3">
    <name type="scientific">Flemingia macrophylla</name>
    <dbReference type="NCBI Taxonomy" id="520843"/>
    <lineage>
        <taxon>Eukaryota</taxon>
        <taxon>Viridiplantae</taxon>
        <taxon>Streptophyta</taxon>
        <taxon>Embryophyta</taxon>
        <taxon>Tracheophyta</taxon>
        <taxon>Spermatophyta</taxon>
        <taxon>Magnoliopsida</taxon>
        <taxon>eudicotyledons</taxon>
        <taxon>Gunneridae</taxon>
        <taxon>Pentapetalae</taxon>
        <taxon>rosids</taxon>
        <taxon>fabids</taxon>
        <taxon>Fabales</taxon>
        <taxon>Fabaceae</taxon>
        <taxon>Papilionoideae</taxon>
        <taxon>50 kb inversion clade</taxon>
        <taxon>NPAAA clade</taxon>
        <taxon>indigoferoid/millettioid clade</taxon>
        <taxon>Phaseoleae</taxon>
        <taxon>Flemingia</taxon>
    </lineage>
</organism>
<proteinExistence type="predicted"/>
<keyword evidence="1" id="KW-1133">Transmembrane helix</keyword>
<reference evidence="2 3" key="1">
    <citation type="submission" date="2024-08" db="EMBL/GenBank/DDBJ databases">
        <title>Insights into the chromosomal genome structure of Flemingia macrophylla.</title>
        <authorList>
            <person name="Ding Y."/>
            <person name="Zhao Y."/>
            <person name="Bi W."/>
            <person name="Wu M."/>
            <person name="Zhao G."/>
            <person name="Gong Y."/>
            <person name="Li W."/>
            <person name="Zhang P."/>
        </authorList>
    </citation>
    <scope>NUCLEOTIDE SEQUENCE [LARGE SCALE GENOMIC DNA]</scope>
    <source>
        <strain evidence="2">DYQJB</strain>
        <tissue evidence="2">Leaf</tissue>
    </source>
</reference>
<gene>
    <name evidence="2" type="ORF">Fmac_008551</name>
</gene>